<name>A0A1H1FDU5_9EURY</name>
<organism evidence="1 2">
    <name type="scientific">Halopelagius longus</name>
    <dbReference type="NCBI Taxonomy" id="1236180"/>
    <lineage>
        <taxon>Archaea</taxon>
        <taxon>Methanobacteriati</taxon>
        <taxon>Methanobacteriota</taxon>
        <taxon>Stenosarchaea group</taxon>
        <taxon>Halobacteria</taxon>
        <taxon>Halobacteriales</taxon>
        <taxon>Haloferacaceae</taxon>
    </lineage>
</organism>
<evidence type="ECO:0008006" key="3">
    <source>
        <dbReference type="Google" id="ProtNLM"/>
    </source>
</evidence>
<evidence type="ECO:0000313" key="1">
    <source>
        <dbReference type="EMBL" id="SDQ98646.1"/>
    </source>
</evidence>
<reference evidence="2" key="1">
    <citation type="submission" date="2016-10" db="EMBL/GenBank/DDBJ databases">
        <authorList>
            <person name="Varghese N."/>
            <person name="Submissions S."/>
        </authorList>
    </citation>
    <scope>NUCLEOTIDE SEQUENCE [LARGE SCALE GENOMIC DNA]</scope>
    <source>
        <strain evidence="2">CGMCC 1.12397</strain>
    </source>
</reference>
<dbReference type="EMBL" id="FNKQ01000004">
    <property type="protein sequence ID" value="SDQ98646.1"/>
    <property type="molecule type" value="Genomic_DNA"/>
</dbReference>
<gene>
    <name evidence="1" type="ORF">SAMN05216278_3136</name>
</gene>
<sequence>MLQTLRQLLRRSRTEDQLYECRHCGTTVSSTTDVCPVCDSREIGRHDLS</sequence>
<dbReference type="Proteomes" id="UP000199289">
    <property type="component" value="Unassembled WGS sequence"/>
</dbReference>
<accession>A0A1H1FDU5</accession>
<evidence type="ECO:0000313" key="2">
    <source>
        <dbReference type="Proteomes" id="UP000199289"/>
    </source>
</evidence>
<protein>
    <recommendedName>
        <fullName evidence="3">Rubrerythrin-like domain-containing protein</fullName>
    </recommendedName>
</protein>
<proteinExistence type="predicted"/>
<dbReference type="AlphaFoldDB" id="A0A1H1FDU5"/>